<feature type="binding site" evidence="6">
    <location>
        <position position="160"/>
    </location>
    <ligand>
        <name>S-adenosyl-L-methionine</name>
        <dbReference type="ChEBI" id="CHEBI:59789"/>
    </ligand>
</feature>
<evidence type="ECO:0000256" key="5">
    <source>
        <dbReference type="ARBA" id="ARBA00022691"/>
    </source>
</evidence>
<evidence type="ECO:0000256" key="1">
    <source>
        <dbReference type="ARBA" id="ARBA00009741"/>
    </source>
</evidence>
<dbReference type="InterPro" id="IPR050078">
    <property type="entry name" value="Ribosomal_L11_MeTrfase_PrmA"/>
</dbReference>
<comment type="subcellular location">
    <subcellularLocation>
        <location evidence="6">Cytoplasm</location>
    </subcellularLocation>
</comment>
<organism evidence="7 8">
    <name type="scientific">Thermovirga lienii (strain ATCC BAA-1197 / DSM 17291 / Cas60314)</name>
    <dbReference type="NCBI Taxonomy" id="580340"/>
    <lineage>
        <taxon>Bacteria</taxon>
        <taxon>Thermotogati</taxon>
        <taxon>Synergistota</taxon>
        <taxon>Synergistia</taxon>
        <taxon>Synergistales</taxon>
        <taxon>Thermovirgaceae</taxon>
        <taxon>Thermovirga</taxon>
    </lineage>
</organism>
<dbReference type="AlphaFoldDB" id="G7V6G4"/>
<dbReference type="Gene3D" id="3.40.50.150">
    <property type="entry name" value="Vaccinia Virus protein VP39"/>
    <property type="match status" value="1"/>
</dbReference>
<dbReference type="STRING" id="580340.Tlie_1348"/>
<sequence length="295" mass="32910">MEEKGSFWWYVTIESRGMDEEVLSSLVDLSGSIGSELVETQDKMAVKAYYRSSHSLEYWISRINEVLKPWPELKIIDAGKIENQRWHTVWKEAFPPIEIGKTLVVMAPWHKNSYKSEKEKNVLLVYPGTAFGTGYHESTQIALELLEKCMEKGDTVVDVGTGSGILAIAAIKLGAKKVFARDLDPAVLDEVKSNLRLNQISEGLVEVEQGNLLDGFNNMVDLVTANIVFEPLMKLLPSLPAKLKKGGRAVFSGLVRKERDSFISALKEIGFEIKEEASKGDWWGVFAQNTSGGQQ</sequence>
<dbReference type="SUPFAM" id="SSF53335">
    <property type="entry name" value="S-adenosyl-L-methionine-dependent methyltransferases"/>
    <property type="match status" value="1"/>
</dbReference>
<dbReference type="GO" id="GO:0005840">
    <property type="term" value="C:ribosome"/>
    <property type="evidence" value="ECO:0007669"/>
    <property type="project" value="UniProtKB-KW"/>
</dbReference>
<evidence type="ECO:0000256" key="2">
    <source>
        <dbReference type="ARBA" id="ARBA00022490"/>
    </source>
</evidence>
<reference evidence="7 8" key="2">
    <citation type="journal article" date="2012" name="Stand. Genomic Sci.">
        <title>Genome sequence of the moderately thermophilic, amino-acid-degrading and sulfur-reducing bacterium Thermovirga lienii type strain (Cas60314(T)).</title>
        <authorList>
            <person name="Goker M."/>
            <person name="Saunders E."/>
            <person name="Lapidus A."/>
            <person name="Nolan M."/>
            <person name="Lucas S."/>
            <person name="Hammon N."/>
            <person name="Deshpande S."/>
            <person name="Cheng J.F."/>
            <person name="Han C."/>
            <person name="Tapia R."/>
            <person name="Goodwin L.A."/>
            <person name="Pitluck S."/>
            <person name="Liolios K."/>
            <person name="Mavromatis K."/>
            <person name="Pagani I."/>
            <person name="Ivanova N."/>
            <person name="Mikhailova N."/>
            <person name="Pati A."/>
            <person name="Chen A."/>
            <person name="Palaniappan K."/>
            <person name="Land M."/>
            <person name="Chang Y.J."/>
            <person name="Jeffries C.D."/>
            <person name="Brambilla E.M."/>
            <person name="Rohde M."/>
            <person name="Spring S."/>
            <person name="Detter J.C."/>
            <person name="Woyke T."/>
            <person name="Bristow J."/>
            <person name="Eisen J.A."/>
            <person name="Markowitz V."/>
            <person name="Hugenholtz P."/>
            <person name="Kyrpides N.C."/>
            <person name="Klenk H.P."/>
        </authorList>
    </citation>
    <scope>NUCLEOTIDE SEQUENCE [LARGE SCALE GENOMIC DNA]</scope>
    <source>
        <strain evidence="8">ATCC BAA-1197 / DSM 17291 / Cas60314</strain>
    </source>
</reference>
<evidence type="ECO:0000313" key="8">
    <source>
        <dbReference type="Proteomes" id="UP000005868"/>
    </source>
</evidence>
<evidence type="ECO:0000313" key="7">
    <source>
        <dbReference type="EMBL" id="AER67077.1"/>
    </source>
</evidence>
<dbReference type="HOGENOM" id="CLU_049382_0_1_0"/>
<dbReference type="PANTHER" id="PTHR43648:SF1">
    <property type="entry name" value="ELECTRON TRANSFER FLAVOPROTEIN BETA SUBUNIT LYSINE METHYLTRANSFERASE"/>
    <property type="match status" value="1"/>
</dbReference>
<dbReference type="InterPro" id="IPR004498">
    <property type="entry name" value="Ribosomal_PrmA_MeTrfase"/>
</dbReference>
<dbReference type="Pfam" id="PF06325">
    <property type="entry name" value="PrmA"/>
    <property type="match status" value="1"/>
</dbReference>
<name>G7V6G4_THELD</name>
<dbReference type="KEGG" id="tli:Tlie_1348"/>
<dbReference type="PIRSF" id="PIRSF000401">
    <property type="entry name" value="RPL11_MTase"/>
    <property type="match status" value="1"/>
</dbReference>
<dbReference type="CDD" id="cd02440">
    <property type="entry name" value="AdoMet_MTases"/>
    <property type="match status" value="1"/>
</dbReference>
<keyword evidence="4 6" id="KW-0808">Transferase</keyword>
<dbReference type="GO" id="GO:0005737">
    <property type="term" value="C:cytoplasm"/>
    <property type="evidence" value="ECO:0007669"/>
    <property type="project" value="UniProtKB-SubCell"/>
</dbReference>
<feature type="binding site" evidence="6">
    <location>
        <position position="182"/>
    </location>
    <ligand>
        <name>S-adenosyl-L-methionine</name>
        <dbReference type="ChEBI" id="CHEBI:59789"/>
    </ligand>
</feature>
<comment type="function">
    <text evidence="6">Methylates ribosomal protein L11.</text>
</comment>
<comment type="catalytic activity">
    <reaction evidence="6">
        <text>L-lysyl-[protein] + 3 S-adenosyl-L-methionine = N(6),N(6),N(6)-trimethyl-L-lysyl-[protein] + 3 S-adenosyl-L-homocysteine + 3 H(+)</text>
        <dbReference type="Rhea" id="RHEA:54192"/>
        <dbReference type="Rhea" id="RHEA-COMP:9752"/>
        <dbReference type="Rhea" id="RHEA-COMP:13826"/>
        <dbReference type="ChEBI" id="CHEBI:15378"/>
        <dbReference type="ChEBI" id="CHEBI:29969"/>
        <dbReference type="ChEBI" id="CHEBI:57856"/>
        <dbReference type="ChEBI" id="CHEBI:59789"/>
        <dbReference type="ChEBI" id="CHEBI:61961"/>
    </reaction>
</comment>
<keyword evidence="7" id="KW-0687">Ribonucleoprotein</keyword>
<feature type="binding site" evidence="6">
    <location>
        <position position="226"/>
    </location>
    <ligand>
        <name>S-adenosyl-L-methionine</name>
        <dbReference type="ChEBI" id="CHEBI:59789"/>
    </ligand>
</feature>
<dbReference type="OrthoDB" id="9785995at2"/>
<dbReference type="EC" id="2.1.1.-" evidence="6"/>
<evidence type="ECO:0000256" key="3">
    <source>
        <dbReference type="ARBA" id="ARBA00022603"/>
    </source>
</evidence>
<dbReference type="HAMAP" id="MF_00735">
    <property type="entry name" value="Methyltr_PrmA"/>
    <property type="match status" value="1"/>
</dbReference>
<gene>
    <name evidence="6" type="primary">prmA</name>
    <name evidence="7" type="ordered locus">Tlie_1348</name>
</gene>
<dbReference type="EMBL" id="CP003096">
    <property type="protein sequence ID" value="AER67077.1"/>
    <property type="molecule type" value="Genomic_DNA"/>
</dbReference>
<dbReference type="Proteomes" id="UP000005868">
    <property type="component" value="Chromosome"/>
</dbReference>
<dbReference type="PANTHER" id="PTHR43648">
    <property type="entry name" value="ELECTRON TRANSFER FLAVOPROTEIN BETA SUBUNIT LYSINE METHYLTRANSFERASE"/>
    <property type="match status" value="1"/>
</dbReference>
<evidence type="ECO:0000256" key="4">
    <source>
        <dbReference type="ARBA" id="ARBA00022679"/>
    </source>
</evidence>
<dbReference type="InterPro" id="IPR029063">
    <property type="entry name" value="SAM-dependent_MTases_sf"/>
</dbReference>
<reference evidence="8" key="1">
    <citation type="submission" date="2011-10" db="EMBL/GenBank/DDBJ databases">
        <title>The complete genome of chromosome of Thermovirga lienii DSM 17291.</title>
        <authorList>
            <consortium name="US DOE Joint Genome Institute (JGI-PGF)"/>
            <person name="Lucas S."/>
            <person name="Copeland A."/>
            <person name="Lapidus A."/>
            <person name="Glavina del Rio T."/>
            <person name="Dalin E."/>
            <person name="Tice H."/>
            <person name="Bruce D."/>
            <person name="Goodwin L."/>
            <person name="Pitluck S."/>
            <person name="Peters L."/>
            <person name="Mikhailova N."/>
            <person name="Saunders E."/>
            <person name="Kyrpides N."/>
            <person name="Mavromatis K."/>
            <person name="Ivanova N."/>
            <person name="Last F.I."/>
            <person name="Brettin T."/>
            <person name="Detter J.C."/>
            <person name="Han C."/>
            <person name="Larimer F."/>
            <person name="Land M."/>
            <person name="Hauser L."/>
            <person name="Markowitz V."/>
            <person name="Cheng J.-F."/>
            <person name="Hugenholtz P."/>
            <person name="Woyke T."/>
            <person name="Wu D."/>
            <person name="Spring S."/>
            <person name="Schroeder M."/>
            <person name="Brambilla E.-M."/>
            <person name="Klenk H.-P."/>
            <person name="Eisen J.A."/>
        </authorList>
    </citation>
    <scope>NUCLEOTIDE SEQUENCE [LARGE SCALE GENOMIC DNA]</scope>
    <source>
        <strain evidence="8">ATCC BAA-1197 / DSM 17291 / Cas60314</strain>
    </source>
</reference>
<evidence type="ECO:0000256" key="6">
    <source>
        <dbReference type="HAMAP-Rule" id="MF_00735"/>
    </source>
</evidence>
<comment type="similarity">
    <text evidence="1 6">Belongs to the methyltransferase superfamily. PrmA family.</text>
</comment>
<keyword evidence="8" id="KW-1185">Reference proteome</keyword>
<keyword evidence="3 6" id="KW-0489">Methyltransferase</keyword>
<keyword evidence="2 6" id="KW-0963">Cytoplasm</keyword>
<feature type="binding site" evidence="6">
    <location>
        <position position="139"/>
    </location>
    <ligand>
        <name>S-adenosyl-L-methionine</name>
        <dbReference type="ChEBI" id="CHEBI:59789"/>
    </ligand>
</feature>
<dbReference type="GO" id="GO:0032259">
    <property type="term" value="P:methylation"/>
    <property type="evidence" value="ECO:0007669"/>
    <property type="project" value="UniProtKB-KW"/>
</dbReference>
<dbReference type="GO" id="GO:0016279">
    <property type="term" value="F:protein-lysine N-methyltransferase activity"/>
    <property type="evidence" value="ECO:0007669"/>
    <property type="project" value="RHEA"/>
</dbReference>
<protein>
    <recommendedName>
        <fullName evidence="6">Ribosomal protein L11 methyltransferase</fullName>
        <shortName evidence="6">L11 Mtase</shortName>
        <ecNumber evidence="6">2.1.1.-</ecNumber>
    </recommendedName>
</protein>
<keyword evidence="7" id="KW-0689">Ribosomal protein</keyword>
<accession>G7V6G4</accession>
<dbReference type="eggNOG" id="COG2264">
    <property type="taxonomic scope" value="Bacteria"/>
</dbReference>
<proteinExistence type="inferred from homology"/>
<keyword evidence="5 6" id="KW-0949">S-adenosyl-L-methionine</keyword>